<dbReference type="AlphaFoldDB" id="A0A316IDD8"/>
<accession>A0A316IDD8</accession>
<organism evidence="1 2">
    <name type="scientific">Fulvimonas soli</name>
    <dbReference type="NCBI Taxonomy" id="155197"/>
    <lineage>
        <taxon>Bacteria</taxon>
        <taxon>Pseudomonadati</taxon>
        <taxon>Pseudomonadota</taxon>
        <taxon>Gammaproteobacteria</taxon>
        <taxon>Lysobacterales</taxon>
        <taxon>Rhodanobacteraceae</taxon>
        <taxon>Fulvimonas</taxon>
    </lineage>
</organism>
<reference evidence="1 2" key="1">
    <citation type="submission" date="2018-05" db="EMBL/GenBank/DDBJ databases">
        <title>Genomic Encyclopedia of Type Strains, Phase IV (KMG-IV): sequencing the most valuable type-strain genomes for metagenomic binning, comparative biology and taxonomic classification.</title>
        <authorList>
            <person name="Goeker M."/>
        </authorList>
    </citation>
    <scope>NUCLEOTIDE SEQUENCE [LARGE SCALE GENOMIC DNA]</scope>
    <source>
        <strain evidence="1 2">DSM 14263</strain>
    </source>
</reference>
<evidence type="ECO:0000313" key="1">
    <source>
        <dbReference type="EMBL" id="PWK85281.1"/>
    </source>
</evidence>
<protein>
    <submittedName>
        <fullName evidence="1">YXWGXW repeat-containing protein</fullName>
    </submittedName>
</protein>
<sequence length="55" mass="6212">MRRIASVLLLSTLLLGTGLSLTGCVVVPPREHARVWVPGHWAGPHTWVDGHWRYR</sequence>
<gene>
    <name evidence="1" type="ORF">C7456_10955</name>
</gene>
<dbReference type="PROSITE" id="PS51257">
    <property type="entry name" value="PROKAR_LIPOPROTEIN"/>
    <property type="match status" value="1"/>
</dbReference>
<keyword evidence="2" id="KW-1185">Reference proteome</keyword>
<dbReference type="EMBL" id="QGHC01000009">
    <property type="protein sequence ID" value="PWK85281.1"/>
    <property type="molecule type" value="Genomic_DNA"/>
</dbReference>
<proteinExistence type="predicted"/>
<dbReference type="RefSeq" id="WP_170120218.1">
    <property type="nucleotide sequence ID" value="NZ_MSZV01000052.1"/>
</dbReference>
<comment type="caution">
    <text evidence="1">The sequence shown here is derived from an EMBL/GenBank/DDBJ whole genome shotgun (WGS) entry which is preliminary data.</text>
</comment>
<evidence type="ECO:0000313" key="2">
    <source>
        <dbReference type="Proteomes" id="UP000245812"/>
    </source>
</evidence>
<name>A0A316IDD8_9GAMM</name>
<dbReference type="Proteomes" id="UP000245812">
    <property type="component" value="Unassembled WGS sequence"/>
</dbReference>